<dbReference type="GO" id="GO:0097588">
    <property type="term" value="P:archaeal or bacterial-type flagellum-dependent cell motility"/>
    <property type="evidence" value="ECO:0007669"/>
    <property type="project" value="InterPro"/>
</dbReference>
<evidence type="ECO:0000256" key="4">
    <source>
        <dbReference type="RuleBase" id="RU361282"/>
    </source>
</evidence>
<keyword evidence="5" id="KW-0812">Transmembrane</keyword>
<sequence length="308" mass="32938">MILNDTQDKNERGQVGIGTLIVFIAMVLVAAIAAGVLINTAGFLQTQAEDTGTESTAQVADNLNVITQVGQVGFDGVFTDETAANAPENSGDADKIEELRIGVQPAAGSNDVNLAELTMQYVSDNEFANIVAGHNINELETVSNISYFDNGTVEYWHQAAFEDRENDTRAGGDTDPENIVSVPGEASYVVEPVKAADDTDVIMTENTDRYEIVIPLDDTQTAFNHSRALGDDADNDGINQIDFSDSADVFNDTFAVPNEETVQPGLDLLKEGNNVELKITTEVGAQTVAFLQVPDSLSADADKDTVNL</sequence>
<dbReference type="NCBIfam" id="TIGR02537">
    <property type="entry name" value="arch_flag_Nterm"/>
    <property type="match status" value="1"/>
</dbReference>
<name>A0A1G8RPC8_9EURY</name>
<evidence type="ECO:0000256" key="2">
    <source>
        <dbReference type="ARBA" id="ARBA00010256"/>
    </source>
</evidence>
<dbReference type="Proteomes" id="UP000198856">
    <property type="component" value="Unassembled WGS sequence"/>
</dbReference>
<evidence type="ECO:0000313" key="6">
    <source>
        <dbReference type="EMBL" id="SDJ18260.1"/>
    </source>
</evidence>
<keyword evidence="5" id="KW-0472">Membrane</keyword>
<keyword evidence="6" id="KW-0282">Flagellum</keyword>
<evidence type="ECO:0000313" key="7">
    <source>
        <dbReference type="Proteomes" id="UP000198856"/>
    </source>
</evidence>
<comment type="subcellular location">
    <subcellularLocation>
        <location evidence="1 4">Archaeal flagellum</location>
    </subcellularLocation>
</comment>
<keyword evidence="5" id="KW-1133">Transmembrane helix</keyword>
<dbReference type="AlphaFoldDB" id="A0A1G8RPC8"/>
<organism evidence="6 7">
    <name type="scientific">Halovenus aranensis</name>
    <dbReference type="NCBI Taxonomy" id="890420"/>
    <lineage>
        <taxon>Archaea</taxon>
        <taxon>Methanobacteriati</taxon>
        <taxon>Methanobacteriota</taxon>
        <taxon>Stenosarchaea group</taxon>
        <taxon>Halobacteria</taxon>
        <taxon>Halobacteriales</taxon>
        <taxon>Haloarculaceae</taxon>
        <taxon>Halovenus</taxon>
    </lineage>
</organism>
<evidence type="ECO:0000256" key="5">
    <source>
        <dbReference type="SAM" id="Phobius"/>
    </source>
</evidence>
<dbReference type="GO" id="GO:0097589">
    <property type="term" value="C:archaeal-type flagellum"/>
    <property type="evidence" value="ECO:0007669"/>
    <property type="project" value="UniProtKB-SubCell"/>
</dbReference>
<evidence type="ECO:0000256" key="3">
    <source>
        <dbReference type="ARBA" id="ARBA00022440"/>
    </source>
</evidence>
<dbReference type="InterPro" id="IPR002774">
    <property type="entry name" value="Flagellin_arc-type"/>
</dbReference>
<dbReference type="Pfam" id="PF01917">
    <property type="entry name" value="Flagellin_arch-type"/>
    <property type="match status" value="1"/>
</dbReference>
<keyword evidence="7" id="KW-1185">Reference proteome</keyword>
<dbReference type="STRING" id="890420.SAMN05216226_10112"/>
<dbReference type="PANTHER" id="PTHR35903">
    <property type="entry name" value="FLAGELLIN B1"/>
    <property type="match status" value="1"/>
</dbReference>
<proteinExistence type="inferred from homology"/>
<dbReference type="EMBL" id="FNFC01000001">
    <property type="protein sequence ID" value="SDJ18260.1"/>
    <property type="molecule type" value="Genomic_DNA"/>
</dbReference>
<keyword evidence="6" id="KW-0966">Cell projection</keyword>
<comment type="similarity">
    <text evidence="2 4">Belongs to the archaeal flagellin family.</text>
</comment>
<protein>
    <recommendedName>
        <fullName evidence="4">Flagellin</fullName>
    </recommendedName>
</protein>
<accession>A0A1G8RPC8</accession>
<evidence type="ECO:0000256" key="1">
    <source>
        <dbReference type="ARBA" id="ARBA00004618"/>
    </source>
</evidence>
<keyword evidence="3 4" id="KW-0974">Archaeal flagellum</keyword>
<gene>
    <name evidence="6" type="ORF">SAMN05216226_10112</name>
</gene>
<dbReference type="PANTHER" id="PTHR35903:SF1">
    <property type="entry name" value="FLAGELLIN B1"/>
    <property type="match status" value="1"/>
</dbReference>
<dbReference type="InterPro" id="IPR013373">
    <property type="entry name" value="Flagellin/pilin_N_arc"/>
</dbReference>
<keyword evidence="6" id="KW-0969">Cilium</keyword>
<reference evidence="6 7" key="1">
    <citation type="submission" date="2016-10" db="EMBL/GenBank/DDBJ databases">
        <authorList>
            <person name="de Groot N.N."/>
        </authorList>
    </citation>
    <scope>NUCLEOTIDE SEQUENCE [LARGE SCALE GENOMIC DNA]</scope>
    <source>
        <strain evidence="6 7">IBRC-M10015</strain>
    </source>
</reference>
<comment type="function">
    <text evidence="4">Flagellin is the subunit protein which polymerizes to form the filaments of archaeal flagella.</text>
</comment>
<dbReference type="OrthoDB" id="102632at2157"/>
<feature type="transmembrane region" description="Helical" evidence="5">
    <location>
        <begin position="15"/>
        <end position="38"/>
    </location>
</feature>
<dbReference type="GO" id="GO:0005198">
    <property type="term" value="F:structural molecule activity"/>
    <property type="evidence" value="ECO:0007669"/>
    <property type="project" value="InterPro"/>
</dbReference>